<evidence type="ECO:0000256" key="10">
    <source>
        <dbReference type="PIRSR" id="PIRSR036979-1"/>
    </source>
</evidence>
<name>I4Z1N8_9HYPH</name>
<dbReference type="EMBL" id="JH660640">
    <property type="protein sequence ID" value="EIM30130.1"/>
    <property type="molecule type" value="Genomic_DNA"/>
</dbReference>
<feature type="binding site" evidence="10">
    <location>
        <position position="116"/>
    </location>
    <ligand>
        <name>Mn(2+)</name>
        <dbReference type="ChEBI" id="CHEBI:29035"/>
        <label>1</label>
    </ligand>
</feature>
<feature type="binding site" evidence="10">
    <location>
        <position position="143"/>
    </location>
    <ligand>
        <name>Mn(2+)</name>
        <dbReference type="ChEBI" id="CHEBI:29035"/>
        <label>1</label>
    </ligand>
</feature>
<dbReference type="EC" id="3.5.3.1" evidence="2 9"/>
<dbReference type="GO" id="GO:0030145">
    <property type="term" value="F:manganese ion binding"/>
    <property type="evidence" value="ECO:0007669"/>
    <property type="project" value="TreeGrafter"/>
</dbReference>
<dbReference type="SUPFAM" id="SSF52768">
    <property type="entry name" value="Arginase/deacetylase"/>
    <property type="match status" value="1"/>
</dbReference>
<dbReference type="PANTHER" id="PTHR43782:SF3">
    <property type="entry name" value="ARGINASE"/>
    <property type="match status" value="1"/>
</dbReference>
<evidence type="ECO:0000313" key="14">
    <source>
        <dbReference type="EMBL" id="EIM30130.1"/>
    </source>
</evidence>
<comment type="catalytic activity">
    <reaction evidence="8 13">
        <text>L-arginine + H2O = urea + L-ornithine</text>
        <dbReference type="Rhea" id="RHEA:20569"/>
        <dbReference type="ChEBI" id="CHEBI:15377"/>
        <dbReference type="ChEBI" id="CHEBI:16199"/>
        <dbReference type="ChEBI" id="CHEBI:32682"/>
        <dbReference type="ChEBI" id="CHEBI:46911"/>
        <dbReference type="EC" id="3.5.3.1"/>
    </reaction>
</comment>
<evidence type="ECO:0000256" key="5">
    <source>
        <dbReference type="ARBA" id="ARBA00022723"/>
    </source>
</evidence>
<sequence>MTLSFDAALSAKSSAVAQAVGLIGVPFGLAASVPGTCLGPAAARIVGLAEALSGLGHEVVDRGDLAPVRSHSRTSRDISRLGNHAEAVSHWVEAIHDETLAALTEGQRPLIIGGDHSVSMGSVSAVARHAARDGKRVAVLWIDAHPDFNTPQSSPSGNMHGMSLAFLAGDEDLAEIMRGRAFPAILPTDISVIGARSIDQEEQEAIAAAGVRCHDMRAVDEHGIRYLVEDVLGSIDPTTTHLHVSFDLDVVDPALAPGVGTPVPGGLNYREAHYIMELLHDSGLVGSLDVVELNPMRDIQGQTASLMVDLVGSLFGKAITLRSRQPVGLSRAA</sequence>
<dbReference type="GO" id="GO:0006525">
    <property type="term" value="P:arginine metabolic process"/>
    <property type="evidence" value="ECO:0007669"/>
    <property type="project" value="UniProtKB-KW"/>
</dbReference>
<dbReference type="PIRSF" id="PIRSF036979">
    <property type="entry name" value="Arginase"/>
    <property type="match status" value="1"/>
</dbReference>
<dbReference type="PATRIC" id="fig|864069.3.peg.1609"/>
<evidence type="ECO:0000256" key="3">
    <source>
        <dbReference type="ARBA" id="ARBA00018123"/>
    </source>
</evidence>
<feature type="binding site" evidence="10">
    <location>
        <position position="249"/>
    </location>
    <ligand>
        <name>Mn(2+)</name>
        <dbReference type="ChEBI" id="CHEBI:29035"/>
        <label>1</label>
    </ligand>
</feature>
<dbReference type="InterPro" id="IPR006035">
    <property type="entry name" value="Ureohydrolase"/>
</dbReference>
<dbReference type="Gene3D" id="3.40.800.10">
    <property type="entry name" value="Ureohydrolase domain"/>
    <property type="match status" value="1"/>
</dbReference>
<feature type="binding site" evidence="10">
    <location>
        <position position="147"/>
    </location>
    <ligand>
        <name>Mn(2+)</name>
        <dbReference type="ChEBI" id="CHEBI:29035"/>
        <label>1</label>
    </ligand>
</feature>
<dbReference type="AlphaFoldDB" id="I4Z1N8"/>
<accession>I4Z1N8</accession>
<evidence type="ECO:0000256" key="9">
    <source>
        <dbReference type="NCBIfam" id="TIGR01229"/>
    </source>
</evidence>
<keyword evidence="15" id="KW-1185">Reference proteome</keyword>
<protein>
    <recommendedName>
        <fullName evidence="3 9">Arginase</fullName>
        <ecNumber evidence="2 9">3.5.3.1</ecNumber>
    </recommendedName>
</protein>
<keyword evidence="4 13" id="KW-0056">Arginine metabolism</keyword>
<dbReference type="Proteomes" id="UP000003947">
    <property type="component" value="Unassembled WGS sequence"/>
</dbReference>
<keyword evidence="6 12" id="KW-0378">Hydrolase</keyword>
<evidence type="ECO:0000256" key="1">
    <source>
        <dbReference type="ARBA" id="ARBA00005098"/>
    </source>
</evidence>
<dbReference type="CDD" id="cd09989">
    <property type="entry name" value="Arginase"/>
    <property type="match status" value="1"/>
</dbReference>
<evidence type="ECO:0000256" key="2">
    <source>
        <dbReference type="ARBA" id="ARBA00012168"/>
    </source>
</evidence>
<dbReference type="InterPro" id="IPR014033">
    <property type="entry name" value="Arginase"/>
</dbReference>
<comment type="similarity">
    <text evidence="11 12">Belongs to the arginase family.</text>
</comment>
<evidence type="ECO:0000256" key="7">
    <source>
        <dbReference type="ARBA" id="ARBA00023211"/>
    </source>
</evidence>
<dbReference type="NCBIfam" id="TIGR01229">
    <property type="entry name" value="rocF_arginase"/>
    <property type="match status" value="1"/>
</dbReference>
<organism evidence="14 15">
    <name type="scientific">Microvirga lotononidis</name>
    <dbReference type="NCBI Taxonomy" id="864069"/>
    <lineage>
        <taxon>Bacteria</taxon>
        <taxon>Pseudomonadati</taxon>
        <taxon>Pseudomonadota</taxon>
        <taxon>Alphaproteobacteria</taxon>
        <taxon>Hyphomicrobiales</taxon>
        <taxon>Methylobacteriaceae</taxon>
        <taxon>Microvirga</taxon>
    </lineage>
</organism>
<dbReference type="eggNOG" id="COG0010">
    <property type="taxonomic scope" value="Bacteria"/>
</dbReference>
<dbReference type="Pfam" id="PF00491">
    <property type="entry name" value="Arginase"/>
    <property type="match status" value="1"/>
</dbReference>
<dbReference type="STRING" id="864069.MicloDRAFT_00014510"/>
<reference evidence="14 15" key="1">
    <citation type="submission" date="2012-02" db="EMBL/GenBank/DDBJ databases">
        <title>Improved High-Quality Draft sequence of Microvirga sp. WSM3557.</title>
        <authorList>
            <consortium name="US DOE Joint Genome Institute"/>
            <person name="Lucas S."/>
            <person name="Han J."/>
            <person name="Lapidus A."/>
            <person name="Cheng J.-F."/>
            <person name="Goodwin L."/>
            <person name="Pitluck S."/>
            <person name="Peters L."/>
            <person name="Zhang X."/>
            <person name="Detter J.C."/>
            <person name="Han C."/>
            <person name="Tapia R."/>
            <person name="Land M."/>
            <person name="Hauser L."/>
            <person name="Kyrpides N."/>
            <person name="Ivanova N."/>
            <person name="Pagani I."/>
            <person name="Brau L."/>
            <person name="Yates R."/>
            <person name="O'Hara G."/>
            <person name="Rui T."/>
            <person name="Howieson J."/>
            <person name="Reeve W."/>
            <person name="Woyke T."/>
        </authorList>
    </citation>
    <scope>NUCLEOTIDE SEQUENCE [LARGE SCALE GENOMIC DNA]</scope>
    <source>
        <strain evidence="14 15">WSM3557</strain>
    </source>
</reference>
<dbReference type="PROSITE" id="PS51409">
    <property type="entry name" value="ARGINASE_2"/>
    <property type="match status" value="1"/>
</dbReference>
<dbReference type="UniPathway" id="UPA00158">
    <property type="reaction ID" value="UER00270"/>
</dbReference>
<feature type="binding site" evidence="10">
    <location>
        <position position="247"/>
    </location>
    <ligand>
        <name>Mn(2+)</name>
        <dbReference type="ChEBI" id="CHEBI:29035"/>
        <label>1</label>
    </ligand>
</feature>
<dbReference type="PANTHER" id="PTHR43782">
    <property type="entry name" value="ARGINASE"/>
    <property type="match status" value="1"/>
</dbReference>
<dbReference type="GO" id="GO:0005737">
    <property type="term" value="C:cytoplasm"/>
    <property type="evidence" value="ECO:0007669"/>
    <property type="project" value="TreeGrafter"/>
</dbReference>
<dbReference type="PROSITE" id="PS01053">
    <property type="entry name" value="ARGINASE_1"/>
    <property type="match status" value="1"/>
</dbReference>
<evidence type="ECO:0000256" key="11">
    <source>
        <dbReference type="PROSITE-ProRule" id="PRU00742"/>
    </source>
</evidence>
<dbReference type="RefSeq" id="WP_009490387.1">
    <property type="nucleotide sequence ID" value="NZ_CP141050.1"/>
</dbReference>
<dbReference type="GO" id="GO:0000050">
    <property type="term" value="P:urea cycle"/>
    <property type="evidence" value="ECO:0007669"/>
    <property type="project" value="UniProtKB-UniPathway"/>
</dbReference>
<proteinExistence type="inferred from homology"/>
<evidence type="ECO:0000256" key="13">
    <source>
        <dbReference type="RuleBase" id="RU361159"/>
    </source>
</evidence>
<evidence type="ECO:0000256" key="4">
    <source>
        <dbReference type="ARBA" id="ARBA00022503"/>
    </source>
</evidence>
<evidence type="ECO:0000256" key="8">
    <source>
        <dbReference type="ARBA" id="ARBA00047391"/>
    </source>
</evidence>
<evidence type="ECO:0000313" key="15">
    <source>
        <dbReference type="Proteomes" id="UP000003947"/>
    </source>
</evidence>
<dbReference type="OrthoDB" id="9788689at2"/>
<comment type="pathway">
    <text evidence="1">Nitrogen metabolism; urea cycle; L-ornithine and urea from L-arginine: step 1/1.</text>
</comment>
<dbReference type="HOGENOM" id="CLU_039478_6_2_5"/>
<comment type="cofactor">
    <cofactor evidence="10 13">
        <name>Mn(2+)</name>
        <dbReference type="ChEBI" id="CHEBI:29035"/>
    </cofactor>
    <text evidence="10 13">Binds 2 manganese ions per subunit.</text>
</comment>
<dbReference type="PRINTS" id="PR00116">
    <property type="entry name" value="ARGINASE"/>
</dbReference>
<keyword evidence="5 10" id="KW-0479">Metal-binding</keyword>
<gene>
    <name evidence="14" type="ORF">MicloDRAFT_00014510</name>
</gene>
<evidence type="ECO:0000256" key="12">
    <source>
        <dbReference type="RuleBase" id="RU003684"/>
    </source>
</evidence>
<feature type="binding site" evidence="10">
    <location>
        <position position="145"/>
    </location>
    <ligand>
        <name>Mn(2+)</name>
        <dbReference type="ChEBI" id="CHEBI:29035"/>
        <label>1</label>
    </ligand>
</feature>
<dbReference type="GO" id="GO:0004053">
    <property type="term" value="F:arginase activity"/>
    <property type="evidence" value="ECO:0007669"/>
    <property type="project" value="UniProtKB-UniRule"/>
</dbReference>
<dbReference type="InterPro" id="IPR020855">
    <property type="entry name" value="Ureohydrolase_Mn_BS"/>
</dbReference>
<dbReference type="FunFam" id="3.40.800.10:FF:000012">
    <property type="entry name" value="Arginase"/>
    <property type="match status" value="1"/>
</dbReference>
<keyword evidence="7 10" id="KW-0464">Manganese</keyword>
<dbReference type="InterPro" id="IPR023696">
    <property type="entry name" value="Ureohydrolase_dom_sf"/>
</dbReference>
<evidence type="ECO:0000256" key="6">
    <source>
        <dbReference type="ARBA" id="ARBA00022801"/>
    </source>
</evidence>